<sequence>MEEKLDQLLLELRDMKQNMASKDELLDIKQAMATKEELLDMKQMMVTKEEFHEVTENIALILERLDAISKQLTVNTEQQVKINDLSEKVLEHDLDIKVLKKMLTT</sequence>
<dbReference type="KEGG" id="bkw:BkAM31D_09905"/>
<name>A0A1X9M9R1_9BACI</name>
<dbReference type="EMBL" id="CP020814">
    <property type="protein sequence ID" value="ARK30148.1"/>
    <property type="molecule type" value="Genomic_DNA"/>
</dbReference>
<evidence type="ECO:0000313" key="1">
    <source>
        <dbReference type="EMBL" id="ARK30148.1"/>
    </source>
</evidence>
<keyword evidence="2" id="KW-1185">Reference proteome</keyword>
<dbReference type="AlphaFoldDB" id="A0A1X9M9R1"/>
<proteinExistence type="predicted"/>
<protein>
    <submittedName>
        <fullName evidence="1">Uncharacterized protein</fullName>
    </submittedName>
</protein>
<organism evidence="1 2">
    <name type="scientific">Halalkalibacter krulwichiae</name>
    <dbReference type="NCBI Taxonomy" id="199441"/>
    <lineage>
        <taxon>Bacteria</taxon>
        <taxon>Bacillati</taxon>
        <taxon>Bacillota</taxon>
        <taxon>Bacilli</taxon>
        <taxon>Bacillales</taxon>
        <taxon>Bacillaceae</taxon>
        <taxon>Halalkalibacter</taxon>
    </lineage>
</organism>
<dbReference type="Proteomes" id="UP000193006">
    <property type="component" value="Chromosome"/>
</dbReference>
<accession>A0A1X9M9R1</accession>
<gene>
    <name evidence="1" type="ORF">BkAM31D_09905</name>
</gene>
<dbReference type="RefSeq" id="WP_066160334.1">
    <property type="nucleotide sequence ID" value="NZ_CP020814.1"/>
</dbReference>
<evidence type="ECO:0000313" key="2">
    <source>
        <dbReference type="Proteomes" id="UP000193006"/>
    </source>
</evidence>
<reference evidence="1 2" key="1">
    <citation type="submission" date="2017-04" db="EMBL/GenBank/DDBJ databases">
        <title>Bacillus krulwichiae AM31D Genome sequencing and assembly.</title>
        <authorList>
            <person name="Krulwich T.A."/>
            <person name="Anastor L."/>
            <person name="Ehrlich R."/>
            <person name="Ehrlich G.D."/>
            <person name="Janto B."/>
        </authorList>
    </citation>
    <scope>NUCLEOTIDE SEQUENCE [LARGE SCALE GENOMIC DNA]</scope>
    <source>
        <strain evidence="1 2">AM31D</strain>
    </source>
</reference>